<dbReference type="STRING" id="402385.SAMN05421848_0792"/>
<accession>A0A1I1HQN0</accession>
<reference evidence="2" key="1">
    <citation type="submission" date="2016-10" db="EMBL/GenBank/DDBJ databases">
        <authorList>
            <person name="Varghese N."/>
            <person name="Submissions S."/>
        </authorList>
    </citation>
    <scope>NUCLEOTIDE SEQUENCE [LARGE SCALE GENOMIC DNA]</scope>
    <source>
        <strain evidence="2">DSM 23439</strain>
    </source>
</reference>
<dbReference type="InterPro" id="IPR022224">
    <property type="entry name" value="DUF3750"/>
</dbReference>
<name>A0A1I1HQN0_9GAMM</name>
<organism evidence="1 2">
    <name type="scientific">Kushneria avicenniae</name>
    <dbReference type="NCBI Taxonomy" id="402385"/>
    <lineage>
        <taxon>Bacteria</taxon>
        <taxon>Pseudomonadati</taxon>
        <taxon>Pseudomonadota</taxon>
        <taxon>Gammaproteobacteria</taxon>
        <taxon>Oceanospirillales</taxon>
        <taxon>Halomonadaceae</taxon>
        <taxon>Kushneria</taxon>
    </lineage>
</organism>
<dbReference type="EMBL" id="FOLY01000002">
    <property type="protein sequence ID" value="SFC26161.1"/>
    <property type="molecule type" value="Genomic_DNA"/>
</dbReference>
<dbReference type="Pfam" id="PF12570">
    <property type="entry name" value="DUF3750"/>
    <property type="match status" value="1"/>
</dbReference>
<evidence type="ECO:0000313" key="1">
    <source>
        <dbReference type="EMBL" id="SFC26161.1"/>
    </source>
</evidence>
<protein>
    <recommendedName>
        <fullName evidence="3">DUF3750 domain-containing protein</fullName>
    </recommendedName>
</protein>
<dbReference type="RefSeq" id="WP_090131032.1">
    <property type="nucleotide sequence ID" value="NZ_FOLY01000002.1"/>
</dbReference>
<dbReference type="OrthoDB" id="199084at2"/>
<keyword evidence="2" id="KW-1185">Reference proteome</keyword>
<evidence type="ECO:0000313" key="2">
    <source>
        <dbReference type="Proteomes" id="UP000199046"/>
    </source>
</evidence>
<evidence type="ECO:0008006" key="3">
    <source>
        <dbReference type="Google" id="ProtNLM"/>
    </source>
</evidence>
<sequence>MILIKWLSGMMALVALLLAGPAAVWWLGDIDTRTGWAGAGRESVGLAPRADEFNEAVVQLYGARAFNWRGAFAMHTWIAVKPAGGRTYTTHEVQGWRRPTVRTRQGMPDREWFGQRPQLLADLRGPQAAQAIVHIEQAVRDYPRPDHYRVFPGPNSNTFIAWLIRQVPELNVEMPALALGKDYLIDDAHLPSRFMAPAPSGTGYQVSLYGLLGVMAARDEGLEFNLLGLVFGVDPLDLAIKLPGIGRLAPAPLYRSQYE</sequence>
<dbReference type="Proteomes" id="UP000199046">
    <property type="component" value="Unassembled WGS sequence"/>
</dbReference>
<gene>
    <name evidence="1" type="ORF">SAMN05421848_0792</name>
</gene>
<proteinExistence type="predicted"/>
<dbReference type="AlphaFoldDB" id="A0A1I1HQN0"/>